<keyword evidence="12" id="KW-1185">Reference proteome</keyword>
<evidence type="ECO:0000313" key="11">
    <source>
        <dbReference type="EMBL" id="PZX13041.1"/>
    </source>
</evidence>
<organism evidence="11 12">
    <name type="scientific">Palleronia aestuarii</name>
    <dbReference type="NCBI Taxonomy" id="568105"/>
    <lineage>
        <taxon>Bacteria</taxon>
        <taxon>Pseudomonadati</taxon>
        <taxon>Pseudomonadota</taxon>
        <taxon>Alphaproteobacteria</taxon>
        <taxon>Rhodobacterales</taxon>
        <taxon>Roseobacteraceae</taxon>
        <taxon>Palleronia</taxon>
    </lineage>
</organism>
<evidence type="ECO:0000256" key="1">
    <source>
        <dbReference type="ARBA" id="ARBA00004429"/>
    </source>
</evidence>
<name>A0A2W7MZD2_9RHOB</name>
<dbReference type="InterPro" id="IPR007387">
    <property type="entry name" value="TRAP_DctQ"/>
</dbReference>
<dbReference type="PANTHER" id="PTHR35011">
    <property type="entry name" value="2,3-DIKETO-L-GULONATE TRAP TRANSPORTER SMALL PERMEASE PROTEIN YIAM"/>
    <property type="match status" value="1"/>
</dbReference>
<dbReference type="GO" id="GO:0015740">
    <property type="term" value="P:C4-dicarboxylate transport"/>
    <property type="evidence" value="ECO:0007669"/>
    <property type="project" value="TreeGrafter"/>
</dbReference>
<comment type="subcellular location">
    <subcellularLocation>
        <location evidence="1 9">Cell inner membrane</location>
        <topology evidence="1 9">Multi-pass membrane protein</topology>
    </subcellularLocation>
</comment>
<reference evidence="11 12" key="1">
    <citation type="submission" date="2018-06" db="EMBL/GenBank/DDBJ databases">
        <title>Genomic Encyclopedia of Archaeal and Bacterial Type Strains, Phase II (KMG-II): from individual species to whole genera.</title>
        <authorList>
            <person name="Goeker M."/>
        </authorList>
    </citation>
    <scope>NUCLEOTIDE SEQUENCE [LARGE SCALE GENOMIC DNA]</scope>
    <source>
        <strain evidence="11 12">DSM 22009</strain>
    </source>
</reference>
<feature type="transmembrane region" description="Helical" evidence="9">
    <location>
        <begin position="139"/>
        <end position="160"/>
    </location>
</feature>
<feature type="transmembrane region" description="Helical" evidence="9">
    <location>
        <begin position="98"/>
        <end position="119"/>
    </location>
</feature>
<accession>A0A2W7MZD2</accession>
<dbReference type="GO" id="GO:0022857">
    <property type="term" value="F:transmembrane transporter activity"/>
    <property type="evidence" value="ECO:0007669"/>
    <property type="project" value="UniProtKB-UniRule"/>
</dbReference>
<comment type="caution">
    <text evidence="11">The sequence shown here is derived from an EMBL/GenBank/DDBJ whole genome shotgun (WGS) entry which is preliminary data.</text>
</comment>
<keyword evidence="5 9" id="KW-0812">Transmembrane</keyword>
<keyword evidence="4 9" id="KW-0997">Cell inner membrane</keyword>
<gene>
    <name evidence="11" type="ORF">LX81_03418</name>
</gene>
<dbReference type="InterPro" id="IPR055348">
    <property type="entry name" value="DctQ"/>
</dbReference>
<comment type="subunit">
    <text evidence="9">The complex comprises the extracytoplasmic solute receptor protein and the two transmembrane proteins.</text>
</comment>
<evidence type="ECO:0000256" key="4">
    <source>
        <dbReference type="ARBA" id="ARBA00022519"/>
    </source>
</evidence>
<keyword evidence="6 9" id="KW-1133">Transmembrane helix</keyword>
<keyword evidence="2 9" id="KW-0813">Transport</keyword>
<evidence type="ECO:0000256" key="8">
    <source>
        <dbReference type="ARBA" id="ARBA00038436"/>
    </source>
</evidence>
<evidence type="ECO:0000256" key="3">
    <source>
        <dbReference type="ARBA" id="ARBA00022475"/>
    </source>
</evidence>
<dbReference type="GO" id="GO:0005886">
    <property type="term" value="C:plasma membrane"/>
    <property type="evidence" value="ECO:0007669"/>
    <property type="project" value="UniProtKB-SubCell"/>
</dbReference>
<sequence>MTVAPSRSVRFVGRALTFAERAFMLIALLSLISMVLSVSADAIGRYAFRAPFSGNYEFTSFFAMVALTFMGMPGTYASGGHIRLTIFTPFLDRIPGRLSERINVIFGIVAFGLLAWATGQEAIHKFAVLETTLGAVQFPMYWSYVWVPLGAGLLCLRLLYELVHPQSRASVEVPA</sequence>
<evidence type="ECO:0000313" key="12">
    <source>
        <dbReference type="Proteomes" id="UP000248916"/>
    </source>
</evidence>
<keyword evidence="3" id="KW-1003">Cell membrane</keyword>
<dbReference type="Pfam" id="PF04290">
    <property type="entry name" value="DctQ"/>
    <property type="match status" value="1"/>
</dbReference>
<proteinExistence type="inferred from homology"/>
<evidence type="ECO:0000256" key="5">
    <source>
        <dbReference type="ARBA" id="ARBA00022692"/>
    </source>
</evidence>
<feature type="transmembrane region" description="Helical" evidence="9">
    <location>
        <begin position="56"/>
        <end position="77"/>
    </location>
</feature>
<dbReference type="PANTHER" id="PTHR35011:SF10">
    <property type="entry name" value="TRAP TRANSPORTER SMALL PERMEASE PROTEIN"/>
    <property type="match status" value="1"/>
</dbReference>
<evidence type="ECO:0000256" key="9">
    <source>
        <dbReference type="RuleBase" id="RU369079"/>
    </source>
</evidence>
<dbReference type="OrthoDB" id="2877624at2"/>
<evidence type="ECO:0000256" key="6">
    <source>
        <dbReference type="ARBA" id="ARBA00022989"/>
    </source>
</evidence>
<feature type="domain" description="Tripartite ATP-independent periplasmic transporters DctQ component" evidence="10">
    <location>
        <begin position="34"/>
        <end position="164"/>
    </location>
</feature>
<comment type="function">
    <text evidence="9">Part of the tripartite ATP-independent periplasmic (TRAP) transport system.</text>
</comment>
<dbReference type="Proteomes" id="UP000248916">
    <property type="component" value="Unassembled WGS sequence"/>
</dbReference>
<dbReference type="AlphaFoldDB" id="A0A2W7MZD2"/>
<comment type="caution">
    <text evidence="9">Lacks conserved residue(s) required for the propagation of feature annotation.</text>
</comment>
<evidence type="ECO:0000256" key="2">
    <source>
        <dbReference type="ARBA" id="ARBA00022448"/>
    </source>
</evidence>
<dbReference type="EMBL" id="QKZL01000020">
    <property type="protein sequence ID" value="PZX13041.1"/>
    <property type="molecule type" value="Genomic_DNA"/>
</dbReference>
<comment type="similarity">
    <text evidence="8 9">Belongs to the TRAP transporter small permease family.</text>
</comment>
<keyword evidence="7 9" id="KW-0472">Membrane</keyword>
<protein>
    <recommendedName>
        <fullName evidence="9">TRAP transporter small permease protein</fullName>
    </recommendedName>
</protein>
<evidence type="ECO:0000256" key="7">
    <source>
        <dbReference type="ARBA" id="ARBA00023136"/>
    </source>
</evidence>
<evidence type="ECO:0000259" key="10">
    <source>
        <dbReference type="Pfam" id="PF04290"/>
    </source>
</evidence>